<dbReference type="InterPro" id="IPR027534">
    <property type="entry name" value="Ribosomal_P1/P2"/>
</dbReference>
<dbReference type="EMBL" id="KX235448">
    <property type="protein sequence ID" value="ANM86177.1"/>
    <property type="molecule type" value="mRNA"/>
</dbReference>
<dbReference type="HAMAP" id="MF_01478">
    <property type="entry name" value="Ribosomal_L12_arch"/>
    <property type="match status" value="1"/>
</dbReference>
<dbReference type="InterPro" id="IPR044076">
    <property type="entry name" value="Ribosomal_P2"/>
</dbReference>
<dbReference type="CDD" id="cd05833">
    <property type="entry name" value="Ribosomal_P2"/>
    <property type="match status" value="1"/>
</dbReference>
<reference evidence="6" key="1">
    <citation type="submission" date="2016-05" db="EMBL/GenBank/DDBJ databases">
        <title>Novel hydrogenosomes in the microaerophilic jakobid Stygiella incarcerata.</title>
        <authorList>
            <person name="Leger M.M."/>
            <person name="Eme L."/>
            <person name="Hug L.A."/>
            <person name="Roger A.J."/>
        </authorList>
    </citation>
    <scope>NUCLEOTIDE SEQUENCE</scope>
</reference>
<dbReference type="GO" id="GO:0002182">
    <property type="term" value="P:cytoplasmic translational elongation"/>
    <property type="evidence" value="ECO:0007669"/>
    <property type="project" value="InterPro"/>
</dbReference>
<organism evidence="6">
    <name type="scientific">Stygiella incarcerata</name>
    <dbReference type="NCBI Taxonomy" id="1712417"/>
    <lineage>
        <taxon>Eukaryota</taxon>
        <taxon>Discoba</taxon>
        <taxon>Jakobida</taxon>
        <taxon>Andalucina</taxon>
        <taxon>Stygiellidae</taxon>
        <taxon>Stygiella</taxon>
    </lineage>
</organism>
<dbReference type="InterPro" id="IPR038716">
    <property type="entry name" value="P1/P2_N_sf"/>
</dbReference>
<dbReference type="PANTHER" id="PTHR21141:SF5">
    <property type="entry name" value="LARGE RIBOSOMAL SUBUNIT PROTEIN P2"/>
    <property type="match status" value="1"/>
</dbReference>
<dbReference type="AlphaFoldDB" id="A0A192ZI25"/>
<gene>
    <name evidence="6" type="primary">rla2a</name>
</gene>
<feature type="region of interest" description="Disordered" evidence="5">
    <location>
        <begin position="73"/>
        <end position="110"/>
    </location>
</feature>
<evidence type="ECO:0000313" key="6">
    <source>
        <dbReference type="EMBL" id="ANM86177.1"/>
    </source>
</evidence>
<feature type="compositionally biased region" description="Acidic residues" evidence="5">
    <location>
        <begin position="85"/>
        <end position="104"/>
    </location>
</feature>
<accession>A0A192ZI25</accession>
<dbReference type="Gene3D" id="1.10.10.1410">
    <property type="match status" value="1"/>
</dbReference>
<dbReference type="FunFam" id="1.10.10.1410:FF:000002">
    <property type="entry name" value="60S acidic ribosomal protein P2"/>
    <property type="match status" value="1"/>
</dbReference>
<dbReference type="GO" id="GO:0022625">
    <property type="term" value="C:cytosolic large ribosomal subunit"/>
    <property type="evidence" value="ECO:0007669"/>
    <property type="project" value="InterPro"/>
</dbReference>
<evidence type="ECO:0000256" key="5">
    <source>
        <dbReference type="SAM" id="MobiDB-lite"/>
    </source>
</evidence>
<sequence length="110" mass="11630">MKHIAAYLLAVLGGNMHPAKGDIEKILSSVGVDAEEEMLDKLMSELQGKSLEEVIEAGRSKMSSVPMGGAVAASGAAVAASTEEKPEEEAKVEEEEEEESDDDMGFGLFD</sequence>
<keyword evidence="4" id="KW-0687">Ribonucleoprotein</keyword>
<comment type="subunit">
    <text evidence="2">P1 and P2 exist as dimers at the large ribosomal subunit.</text>
</comment>
<evidence type="ECO:0000256" key="2">
    <source>
        <dbReference type="ARBA" id="ARBA00011266"/>
    </source>
</evidence>
<dbReference type="Pfam" id="PF00428">
    <property type="entry name" value="Ribosomal_60s"/>
    <property type="match status" value="1"/>
</dbReference>
<protein>
    <submittedName>
        <fullName evidence="6">60S acidic ribosomal protein P2-1</fullName>
    </submittedName>
</protein>
<dbReference type="GO" id="GO:0003735">
    <property type="term" value="F:structural constituent of ribosome"/>
    <property type="evidence" value="ECO:0007669"/>
    <property type="project" value="InterPro"/>
</dbReference>
<proteinExistence type="evidence at transcript level"/>
<keyword evidence="3 6" id="KW-0689">Ribosomal protein</keyword>
<evidence type="ECO:0000256" key="3">
    <source>
        <dbReference type="ARBA" id="ARBA00022980"/>
    </source>
</evidence>
<evidence type="ECO:0000256" key="4">
    <source>
        <dbReference type="ARBA" id="ARBA00023274"/>
    </source>
</evidence>
<dbReference type="PANTHER" id="PTHR21141">
    <property type="entry name" value="60S ACIDIC RIBOSOMAL PROTEIN FAMILY MEMBER"/>
    <property type="match status" value="1"/>
</dbReference>
<comment type="similarity">
    <text evidence="1">Belongs to the eukaryotic ribosomal protein P1/P2 family.</text>
</comment>
<evidence type="ECO:0000256" key="1">
    <source>
        <dbReference type="ARBA" id="ARBA00005436"/>
    </source>
</evidence>
<name>A0A192ZI25_9EUKA</name>